<dbReference type="STRING" id="1147741.A0A0R3RJ35"/>
<accession>A0A0R3RJ35</accession>
<dbReference type="PROSITE" id="PS50297">
    <property type="entry name" value="ANK_REP_REGION"/>
    <property type="match status" value="3"/>
</dbReference>
<evidence type="ECO:0000256" key="1">
    <source>
        <dbReference type="PROSITE-ProRule" id="PRU00023"/>
    </source>
</evidence>
<dbReference type="Pfam" id="PF05186">
    <property type="entry name" value="Dpy-30"/>
    <property type="match status" value="1"/>
</dbReference>
<dbReference type="AlphaFoldDB" id="A0A0R3RJ35"/>
<organism evidence="2 3">
    <name type="scientific">Elaeophora elaphi</name>
    <dbReference type="NCBI Taxonomy" id="1147741"/>
    <lineage>
        <taxon>Eukaryota</taxon>
        <taxon>Metazoa</taxon>
        <taxon>Ecdysozoa</taxon>
        <taxon>Nematoda</taxon>
        <taxon>Chromadorea</taxon>
        <taxon>Rhabditida</taxon>
        <taxon>Spirurina</taxon>
        <taxon>Spiruromorpha</taxon>
        <taxon>Filarioidea</taxon>
        <taxon>Onchocercidae</taxon>
        <taxon>Elaeophora</taxon>
    </lineage>
</organism>
<reference evidence="3" key="1">
    <citation type="submission" date="2017-02" db="UniProtKB">
        <authorList>
            <consortium name="WormBaseParasite"/>
        </authorList>
    </citation>
    <scope>IDENTIFICATION</scope>
</reference>
<evidence type="ECO:0000313" key="2">
    <source>
        <dbReference type="Proteomes" id="UP000050640"/>
    </source>
</evidence>
<protein>
    <submittedName>
        <fullName evidence="3">ANK_REP_REGION domain-containing protein</fullName>
    </submittedName>
</protein>
<dbReference type="SUPFAM" id="SSF48403">
    <property type="entry name" value="Ankyrin repeat"/>
    <property type="match status" value="1"/>
</dbReference>
<dbReference type="SMART" id="SM00248">
    <property type="entry name" value="ANK"/>
    <property type="match status" value="8"/>
</dbReference>
<feature type="repeat" description="ANK" evidence="1">
    <location>
        <begin position="1"/>
        <end position="20"/>
    </location>
</feature>
<dbReference type="PROSITE" id="PS50088">
    <property type="entry name" value="ANK_REPEAT"/>
    <property type="match status" value="3"/>
</dbReference>
<dbReference type="Pfam" id="PF12796">
    <property type="entry name" value="Ank_2"/>
    <property type="match status" value="3"/>
</dbReference>
<dbReference type="InterPro" id="IPR049630">
    <property type="entry name" value="DYDC-like_DD"/>
</dbReference>
<sequence>MTPLHIAVLHGQTNTVRYLLTKYPFCVNAINHTGQTALHYAFASQAYEIMVRLLRKAGADDFIEDKFGHTPLFYQNNSNQLDFKMMIKDNDQMDELITGQMSGPLLQDLEENILDWIHTGNLRKLDDLVLIGYADLLSGRTHEVGDPDIRHFLNELPKYQSKIDGIHKAIEAANLRTIKVLVDRKKMAFCRDARHLTPLHKAIVLGQIGIAKFLIKNYPQVTNAMDENKRTPLHYAAALPDGGFVYKKMRSVGADSKIFDCNGRQPSYYLRNPGQINFKAISTEREIILDEIIRNHVTSSYLESNIRQWLNDGNVGKLEQLVLSGCGDLLSGRVTNNLNSKAFLDHLNIYLDEIDEIHKAIKKGDLRCVKELISSKKLALARNRLGHTPLHTAIIYEQTEIIRHIASNFPSVINSSDYNKRTPMHYAAATHDGGHYIKILIKAGADSNALDNEGHTPHYYGLNSVINLELLRKTDDKDSDVAVAENFVFEQTMPRIDSALSSDSGSSNISISTRGQEERDLYKFENDISQLVPGSSTSSNGIYLARTVAPVLTKALTEVLLQRPIDPILFIANWLTNYSENNPPL</sequence>
<dbReference type="WBParaSite" id="EEL_0000149301-mRNA-1">
    <property type="protein sequence ID" value="EEL_0000149301-mRNA-1"/>
    <property type="gene ID" value="EEL_0000149301"/>
</dbReference>
<dbReference type="InterPro" id="IPR002110">
    <property type="entry name" value="Ankyrin_rpt"/>
</dbReference>
<name>A0A0R3RJ35_9BILA</name>
<dbReference type="CDD" id="cd22966">
    <property type="entry name" value="DD_DYDC-like"/>
    <property type="match status" value="1"/>
</dbReference>
<dbReference type="Gene3D" id="1.25.40.20">
    <property type="entry name" value="Ankyrin repeat-containing domain"/>
    <property type="match status" value="3"/>
</dbReference>
<dbReference type="PANTHER" id="PTHR24172:SF4">
    <property type="entry name" value="ANK_REP_REGION DOMAIN-CONTAINING PROTEIN"/>
    <property type="match status" value="1"/>
</dbReference>
<keyword evidence="2" id="KW-1185">Reference proteome</keyword>
<dbReference type="Gene3D" id="1.20.890.10">
    <property type="entry name" value="cAMP-dependent protein kinase regulatory subunit, dimerization-anchoring domain"/>
    <property type="match status" value="1"/>
</dbReference>
<dbReference type="PANTHER" id="PTHR24172">
    <property type="entry name" value="ANK_REP_REGION DOMAIN-CONTAINING PROTEIN"/>
    <property type="match status" value="1"/>
</dbReference>
<feature type="repeat" description="ANK" evidence="1">
    <location>
        <begin position="33"/>
        <end position="66"/>
    </location>
</feature>
<proteinExistence type="predicted"/>
<keyword evidence="1" id="KW-0040">ANK repeat</keyword>
<feature type="repeat" description="ANK" evidence="1">
    <location>
        <begin position="419"/>
        <end position="452"/>
    </location>
</feature>
<dbReference type="InterPro" id="IPR007858">
    <property type="entry name" value="Dpy-30_motif"/>
</dbReference>
<evidence type="ECO:0000313" key="3">
    <source>
        <dbReference type="WBParaSite" id="EEL_0000149301-mRNA-1"/>
    </source>
</evidence>
<dbReference type="InterPro" id="IPR036770">
    <property type="entry name" value="Ankyrin_rpt-contain_sf"/>
</dbReference>
<dbReference type="Proteomes" id="UP000050640">
    <property type="component" value="Unplaced"/>
</dbReference>